<evidence type="ECO:0000256" key="2">
    <source>
        <dbReference type="ARBA" id="ARBA00006275"/>
    </source>
</evidence>
<dbReference type="Pfam" id="PF07980">
    <property type="entry name" value="SusD_RagB"/>
    <property type="match status" value="1"/>
</dbReference>
<name>A0A1K1QRA8_9FLAO</name>
<evidence type="ECO:0000259" key="6">
    <source>
        <dbReference type="Pfam" id="PF07980"/>
    </source>
</evidence>
<feature type="domain" description="RagB/SusD" evidence="6">
    <location>
        <begin position="357"/>
        <end position="520"/>
    </location>
</feature>
<evidence type="ECO:0000313" key="9">
    <source>
        <dbReference type="Proteomes" id="UP000182248"/>
    </source>
</evidence>
<dbReference type="SUPFAM" id="SSF48452">
    <property type="entry name" value="TPR-like"/>
    <property type="match status" value="1"/>
</dbReference>
<gene>
    <name evidence="8" type="ORF">SAMN02927921_02779</name>
</gene>
<dbReference type="Gene3D" id="1.25.40.390">
    <property type="match status" value="1"/>
</dbReference>
<dbReference type="Pfam" id="PF14322">
    <property type="entry name" value="SusD-like_3"/>
    <property type="match status" value="1"/>
</dbReference>
<organism evidence="8 9">
    <name type="scientific">Sinomicrobium oceani</name>
    <dbReference type="NCBI Taxonomy" id="1150368"/>
    <lineage>
        <taxon>Bacteria</taxon>
        <taxon>Pseudomonadati</taxon>
        <taxon>Bacteroidota</taxon>
        <taxon>Flavobacteriia</taxon>
        <taxon>Flavobacteriales</taxon>
        <taxon>Flavobacteriaceae</taxon>
        <taxon>Sinomicrobium</taxon>
    </lineage>
</organism>
<dbReference type="Proteomes" id="UP000182248">
    <property type="component" value="Unassembled WGS sequence"/>
</dbReference>
<evidence type="ECO:0000256" key="1">
    <source>
        <dbReference type="ARBA" id="ARBA00004442"/>
    </source>
</evidence>
<evidence type="ECO:0000256" key="4">
    <source>
        <dbReference type="ARBA" id="ARBA00023136"/>
    </source>
</evidence>
<dbReference type="CDD" id="cd08977">
    <property type="entry name" value="SusD"/>
    <property type="match status" value="1"/>
</dbReference>
<keyword evidence="5" id="KW-0998">Cell outer membrane</keyword>
<protein>
    <submittedName>
        <fullName evidence="8">Starch-binding associating with outer membrane</fullName>
    </submittedName>
</protein>
<dbReference type="Gene3D" id="1.25.40.10">
    <property type="entry name" value="Tetratricopeptide repeat domain"/>
    <property type="match status" value="1"/>
</dbReference>
<keyword evidence="4" id="KW-0472">Membrane</keyword>
<evidence type="ECO:0000256" key="3">
    <source>
        <dbReference type="ARBA" id="ARBA00022729"/>
    </source>
</evidence>
<accession>A0A1K1QRA8</accession>
<feature type="domain" description="SusD-like N-terminal" evidence="7">
    <location>
        <begin position="107"/>
        <end position="234"/>
    </location>
</feature>
<dbReference type="Gene3D" id="1.10.3780.10">
    <property type="entry name" value="SusD-like"/>
    <property type="match status" value="1"/>
</dbReference>
<proteinExistence type="inferred from homology"/>
<dbReference type="InterPro" id="IPR033985">
    <property type="entry name" value="SusD-like_N"/>
</dbReference>
<dbReference type="STRING" id="1150368.SAMN02927921_02779"/>
<dbReference type="AlphaFoldDB" id="A0A1K1QRA8"/>
<evidence type="ECO:0000256" key="5">
    <source>
        <dbReference type="ARBA" id="ARBA00023237"/>
    </source>
</evidence>
<dbReference type="InterPro" id="IPR012944">
    <property type="entry name" value="SusD_RagB_dom"/>
</dbReference>
<keyword evidence="9" id="KW-1185">Reference proteome</keyword>
<dbReference type="EMBL" id="FPJE01000015">
    <property type="protein sequence ID" value="SFW62463.1"/>
    <property type="molecule type" value="Genomic_DNA"/>
</dbReference>
<comment type="similarity">
    <text evidence="2">Belongs to the SusD family.</text>
</comment>
<comment type="subcellular location">
    <subcellularLocation>
        <location evidence="1">Cell outer membrane</location>
    </subcellularLocation>
</comment>
<evidence type="ECO:0000313" key="8">
    <source>
        <dbReference type="EMBL" id="SFW62463.1"/>
    </source>
</evidence>
<dbReference type="GO" id="GO:0009279">
    <property type="term" value="C:cell outer membrane"/>
    <property type="evidence" value="ECO:0007669"/>
    <property type="project" value="UniProtKB-SubCell"/>
</dbReference>
<dbReference type="InterPro" id="IPR011990">
    <property type="entry name" value="TPR-like_helical_dom_sf"/>
</dbReference>
<sequence>MFNYIYTGIAGLMVVFATSCTGDLDTDPRVEQTIDNILDEDPDAYKGMLAKIYSAFILTGQETSGQTDVVAPDAGASSYIRNYWNFQELTTDEALNRWGDGGLDALNRLNWTAGNNFVRILYDRIYLEVAMANNFLRETQGIEDEEIQDFRNEARFLRALAYWHAIDMFGNVPFVTENDPVGNFEPPRYTREALFNYVENELLEIIPLMKDPGTNEYARADRVAAWMLISKLYLNAEVYIGEPRYSEALTYLDNIVRESGYSLEPDYQNLFLADNDNSREIILPLASDGLRSQSYGGTTYIIHAGISNSTMNPSDFGVNGGWEGNRTTSAFVDLFGNLETNGDRRALFHTEGHIKENTDYTAFNNGYAIAKFKNITASGDMGSDTSGEFVDTDFPLFRLADAYLMYAEAVVRGGTGGDLSTALDLVNQLRERAYGDTSGNIGSAALTLDFILDERGRELYWEGHRRTDLIRFGKFTGNTYLWPWKGATLGGSAVESFRTLLPIPLTDLGVNSNLVQNPGY</sequence>
<evidence type="ECO:0000259" key="7">
    <source>
        <dbReference type="Pfam" id="PF14322"/>
    </source>
</evidence>
<reference evidence="8 9" key="1">
    <citation type="submission" date="2016-11" db="EMBL/GenBank/DDBJ databases">
        <authorList>
            <person name="Jaros S."/>
            <person name="Januszkiewicz K."/>
            <person name="Wedrychowicz H."/>
        </authorList>
    </citation>
    <scope>NUCLEOTIDE SEQUENCE [LARGE SCALE GENOMIC DNA]</scope>
    <source>
        <strain evidence="8 9">CGMCC 1.12145</strain>
    </source>
</reference>
<keyword evidence="3" id="KW-0732">Signal</keyword>